<evidence type="ECO:0000259" key="10">
    <source>
        <dbReference type="Pfam" id="PF01447"/>
    </source>
</evidence>
<dbReference type="InterPro" id="IPR052759">
    <property type="entry name" value="Metalloprotease_M4"/>
</dbReference>
<dbReference type="GO" id="GO:0004222">
    <property type="term" value="F:metalloendopeptidase activity"/>
    <property type="evidence" value="ECO:0007669"/>
    <property type="project" value="UniProtKB-UniRule"/>
</dbReference>
<keyword evidence="2 8" id="KW-0645">Protease</keyword>
<dbReference type="OrthoDB" id="291295at2"/>
<keyword evidence="5 8" id="KW-0862">Zinc</keyword>
<comment type="subcellular location">
    <subcellularLocation>
        <location evidence="8">Secreted</location>
    </subcellularLocation>
</comment>
<evidence type="ECO:0000256" key="7">
    <source>
        <dbReference type="PIRSR" id="PIRSR623612-1"/>
    </source>
</evidence>
<comment type="cofactor">
    <cofactor evidence="8">
        <name>Zn(2+)</name>
        <dbReference type="ChEBI" id="CHEBI:29105"/>
    </cofactor>
</comment>
<protein>
    <recommendedName>
        <fullName evidence="8">Neutral metalloproteinase</fullName>
        <ecNumber evidence="8">3.4.24.-</ecNumber>
    </recommendedName>
</protein>
<dbReference type="GO" id="GO:0006508">
    <property type="term" value="P:proteolysis"/>
    <property type="evidence" value="ECO:0007669"/>
    <property type="project" value="UniProtKB-KW"/>
</dbReference>
<dbReference type="EMBL" id="LOHS01000196">
    <property type="protein sequence ID" value="OAH09541.1"/>
    <property type="molecule type" value="Genomic_DNA"/>
</dbReference>
<evidence type="ECO:0000313" key="12">
    <source>
        <dbReference type="EMBL" id="OAH09541.1"/>
    </source>
</evidence>
<organism evidence="12 13">
    <name type="scientific">Streptomyces jeddahensis</name>
    <dbReference type="NCBI Taxonomy" id="1716141"/>
    <lineage>
        <taxon>Bacteria</taxon>
        <taxon>Bacillati</taxon>
        <taxon>Actinomycetota</taxon>
        <taxon>Actinomycetes</taxon>
        <taxon>Kitasatosporales</taxon>
        <taxon>Streptomycetaceae</taxon>
        <taxon>Streptomyces</taxon>
    </lineage>
</organism>
<dbReference type="Gene3D" id="1.10.390.10">
    <property type="entry name" value="Neutral Protease Domain 2"/>
    <property type="match status" value="1"/>
</dbReference>
<keyword evidence="4 8" id="KW-0378">Hydrolase</keyword>
<dbReference type="PANTHER" id="PTHR43579">
    <property type="match status" value="1"/>
</dbReference>
<dbReference type="InterPro" id="IPR023612">
    <property type="entry name" value="Peptidase_M4"/>
</dbReference>
<keyword evidence="3" id="KW-0479">Metal-binding</keyword>
<evidence type="ECO:0000256" key="9">
    <source>
        <dbReference type="SAM" id="MobiDB-lite"/>
    </source>
</evidence>
<keyword evidence="8" id="KW-0964">Secreted</keyword>
<dbReference type="Pfam" id="PF02868">
    <property type="entry name" value="Peptidase_M4_C"/>
    <property type="match status" value="1"/>
</dbReference>
<evidence type="ECO:0000256" key="1">
    <source>
        <dbReference type="ARBA" id="ARBA00009388"/>
    </source>
</evidence>
<evidence type="ECO:0000256" key="8">
    <source>
        <dbReference type="RuleBase" id="RU366073"/>
    </source>
</evidence>
<dbReference type="Pfam" id="PF01447">
    <property type="entry name" value="Peptidase_M4"/>
    <property type="match status" value="1"/>
</dbReference>
<dbReference type="GO" id="GO:0046872">
    <property type="term" value="F:metal ion binding"/>
    <property type="evidence" value="ECO:0007669"/>
    <property type="project" value="UniProtKB-UniRule"/>
</dbReference>
<keyword evidence="13" id="KW-1185">Reference proteome</keyword>
<feature type="active site" description="Proton donor" evidence="7">
    <location>
        <position position="282"/>
    </location>
</feature>
<comment type="function">
    <text evidence="8">Extracellular zinc metalloprotease.</text>
</comment>
<sequence length="367" mass="39410">MTPNATSPCRAGFEPVFCTIVPPHILDTLAQHQDSALAGPARRTLERDAFERTRRRMTTVIGAPSPAPPGEAAAEQPHRTIYDAGHGTDLPGRKVRGEGDEPGNDATVNRAYAGLGATFDLFLKAYGRDSIDGEGLPLNATVHYDEDYGNAFWNGEQMVFGDGDGEIFLDFTIPVDVIGHELAHGVTQYTANLTYFGQPGALNEHFSDVFGSLIKQYTLGQTATEADWLIGAGLLAPRVTGKALRSMKAPGTAYDDDVLGKDPQPATMDDYVRTGRDNGGVHINSGIPNHAFYQVAGELGGHAWERAGQIWYDVLTGGELDSQAQFTDFARLTVAAAVSRYGEGEERQAVLKAWERVGVATTATPTA</sequence>
<dbReference type="PANTHER" id="PTHR43579:SF1">
    <property type="entry name" value="NEUTRAL METALLOPROTEINASE"/>
    <property type="match status" value="1"/>
</dbReference>
<evidence type="ECO:0000256" key="5">
    <source>
        <dbReference type="ARBA" id="ARBA00022833"/>
    </source>
</evidence>
<reference evidence="12 13" key="1">
    <citation type="submission" date="2015-12" db="EMBL/GenBank/DDBJ databases">
        <title>Genome sequence of Streptomyces sp. G25.</title>
        <authorList>
            <person name="Poehlein A."/>
            <person name="Roettig A."/>
            <person name="Hiessl S."/>
            <person name="Hauschild P."/>
            <person name="Schauer J."/>
            <person name="Madkour M.H."/>
            <person name="Al-Ansari A.M."/>
            <person name="Almakishah N.H."/>
            <person name="Steinbuechel A."/>
            <person name="Daniel R."/>
        </authorList>
    </citation>
    <scope>NUCLEOTIDE SEQUENCE [LARGE SCALE GENOMIC DNA]</scope>
    <source>
        <strain evidence="13">G25(2015)</strain>
    </source>
</reference>
<feature type="domain" description="Peptidase M4 C-terminal" evidence="11">
    <location>
        <begin position="191"/>
        <end position="359"/>
    </location>
</feature>
<evidence type="ECO:0000256" key="4">
    <source>
        <dbReference type="ARBA" id="ARBA00022801"/>
    </source>
</evidence>
<accession>A0A177HF64</accession>
<dbReference type="PATRIC" id="fig|1716141.3.peg.7579"/>
<dbReference type="PRINTS" id="PR00730">
    <property type="entry name" value="THERMOLYSIN"/>
</dbReference>
<dbReference type="InterPro" id="IPR013856">
    <property type="entry name" value="Peptidase_M4_domain"/>
</dbReference>
<dbReference type="GO" id="GO:0005576">
    <property type="term" value="C:extracellular region"/>
    <property type="evidence" value="ECO:0007669"/>
    <property type="project" value="UniProtKB-SubCell"/>
</dbReference>
<feature type="region of interest" description="Disordered" evidence="9">
    <location>
        <begin position="85"/>
        <end position="104"/>
    </location>
</feature>
<dbReference type="SUPFAM" id="SSF55486">
    <property type="entry name" value="Metalloproteases ('zincins'), catalytic domain"/>
    <property type="match status" value="1"/>
</dbReference>
<dbReference type="Gene3D" id="3.10.170.10">
    <property type="match status" value="1"/>
</dbReference>
<evidence type="ECO:0000256" key="2">
    <source>
        <dbReference type="ARBA" id="ARBA00022670"/>
    </source>
</evidence>
<dbReference type="Proteomes" id="UP000077381">
    <property type="component" value="Unassembled WGS sequence"/>
</dbReference>
<evidence type="ECO:0000256" key="6">
    <source>
        <dbReference type="ARBA" id="ARBA00023049"/>
    </source>
</evidence>
<dbReference type="InterPro" id="IPR001570">
    <property type="entry name" value="Peptidase_M4_C_domain"/>
</dbReference>
<evidence type="ECO:0000313" key="13">
    <source>
        <dbReference type="Proteomes" id="UP000077381"/>
    </source>
</evidence>
<gene>
    <name evidence="12" type="primary">prtS</name>
    <name evidence="12" type="ORF">STSP_71550</name>
</gene>
<dbReference type="STRING" id="1716141.STSP_71550"/>
<keyword evidence="6 8" id="KW-0482">Metalloprotease</keyword>
<proteinExistence type="inferred from homology"/>
<feature type="domain" description="Peptidase M4" evidence="10">
    <location>
        <begin position="82"/>
        <end position="188"/>
    </location>
</feature>
<comment type="caution">
    <text evidence="12">The sequence shown here is derived from an EMBL/GenBank/DDBJ whole genome shotgun (WGS) entry which is preliminary data.</text>
</comment>
<feature type="active site" evidence="7">
    <location>
        <position position="181"/>
    </location>
</feature>
<name>A0A177HF64_9ACTN</name>
<dbReference type="CDD" id="cd09597">
    <property type="entry name" value="M4_TLP"/>
    <property type="match status" value="1"/>
</dbReference>
<evidence type="ECO:0000256" key="3">
    <source>
        <dbReference type="ARBA" id="ARBA00022723"/>
    </source>
</evidence>
<dbReference type="AlphaFoldDB" id="A0A177HF64"/>
<dbReference type="RefSeq" id="WP_067285134.1">
    <property type="nucleotide sequence ID" value="NZ_LOHS01000196.1"/>
</dbReference>
<dbReference type="EC" id="3.4.24.-" evidence="8"/>
<evidence type="ECO:0000259" key="11">
    <source>
        <dbReference type="Pfam" id="PF02868"/>
    </source>
</evidence>
<dbReference type="InterPro" id="IPR027268">
    <property type="entry name" value="Peptidase_M4/M1_CTD_sf"/>
</dbReference>
<comment type="similarity">
    <text evidence="1 8">Belongs to the peptidase M4 family.</text>
</comment>